<accession>A0A3B0XG57</accession>
<reference evidence="4" key="1">
    <citation type="submission" date="2018-06" db="EMBL/GenBank/DDBJ databases">
        <authorList>
            <person name="Zhirakovskaya E."/>
        </authorList>
    </citation>
    <scope>NUCLEOTIDE SEQUENCE</scope>
</reference>
<dbReference type="PROSITE" id="PS51257">
    <property type="entry name" value="PROKAR_LIPOPROTEIN"/>
    <property type="match status" value="1"/>
</dbReference>
<dbReference type="Gene3D" id="3.40.50.1820">
    <property type="entry name" value="alpha/beta hydrolase"/>
    <property type="match status" value="1"/>
</dbReference>
<evidence type="ECO:0000256" key="2">
    <source>
        <dbReference type="ARBA" id="ARBA00038115"/>
    </source>
</evidence>
<keyword evidence="1 4" id="KW-0378">Hydrolase</keyword>
<dbReference type="PANTHER" id="PTHR22946:SF9">
    <property type="entry name" value="POLYKETIDE TRANSFERASE AF380"/>
    <property type="match status" value="1"/>
</dbReference>
<dbReference type="InterPro" id="IPR000073">
    <property type="entry name" value="AB_hydrolase_1"/>
</dbReference>
<dbReference type="EMBL" id="UOFE01000045">
    <property type="protein sequence ID" value="VAW54984.1"/>
    <property type="molecule type" value="Genomic_DNA"/>
</dbReference>
<evidence type="ECO:0000256" key="1">
    <source>
        <dbReference type="ARBA" id="ARBA00022801"/>
    </source>
</evidence>
<proteinExistence type="inferred from homology"/>
<dbReference type="Pfam" id="PF12697">
    <property type="entry name" value="Abhydrolase_6"/>
    <property type="match status" value="1"/>
</dbReference>
<feature type="domain" description="AB hydrolase-1" evidence="3">
    <location>
        <begin position="62"/>
        <end position="241"/>
    </location>
</feature>
<dbReference type="SUPFAM" id="SSF53474">
    <property type="entry name" value="alpha/beta-Hydrolases"/>
    <property type="match status" value="1"/>
</dbReference>
<dbReference type="AlphaFoldDB" id="A0A3B0XG57"/>
<organism evidence="4">
    <name type="scientific">hydrothermal vent metagenome</name>
    <dbReference type="NCBI Taxonomy" id="652676"/>
    <lineage>
        <taxon>unclassified sequences</taxon>
        <taxon>metagenomes</taxon>
        <taxon>ecological metagenomes</taxon>
    </lineage>
</organism>
<protein>
    <submittedName>
        <fullName evidence="4">Dienelactone hydrolase and related enzymes</fullName>
    </submittedName>
</protein>
<evidence type="ECO:0000259" key="3">
    <source>
        <dbReference type="Pfam" id="PF12697"/>
    </source>
</evidence>
<sequence>MNVNNIKNNKLSRSATYLLAVFFLTSCGTPDLDTIKIPTSDPKLSLAGTIFQPIGKGPFPLVVLSHGTPSTASKRAKYGYWYKPSIVNALTLRGFAVIVPIRRGHGATGGEFAGSFGDCSDPDFYNAGLADAEDILATLRFASGISYIDNTKIILFGYSAGGFASIATANLKPKGVIAIANFSGGRGGVHYEKFGIACFPGRMTETIGRYAENIDIPVLWHYVENDVFFPPDTVTEWFQAFKDSGGNGKLIIEPPYKSNGHKLLVSSGGVSIWGKAFDDFLVEFNISTIIKN</sequence>
<evidence type="ECO:0000313" key="4">
    <source>
        <dbReference type="EMBL" id="VAW54984.1"/>
    </source>
</evidence>
<comment type="similarity">
    <text evidence="2">Belongs to the AB hydrolase superfamily. FUS2 hydrolase family.</text>
</comment>
<name>A0A3B0XG57_9ZZZZ</name>
<dbReference type="InterPro" id="IPR050261">
    <property type="entry name" value="FrsA_esterase"/>
</dbReference>
<dbReference type="PANTHER" id="PTHR22946">
    <property type="entry name" value="DIENELACTONE HYDROLASE DOMAIN-CONTAINING PROTEIN-RELATED"/>
    <property type="match status" value="1"/>
</dbReference>
<gene>
    <name evidence="4" type="ORF">MNBD_GAMMA05-1690</name>
</gene>
<dbReference type="GO" id="GO:0016788">
    <property type="term" value="F:hydrolase activity, acting on ester bonds"/>
    <property type="evidence" value="ECO:0007669"/>
    <property type="project" value="UniProtKB-ARBA"/>
</dbReference>
<dbReference type="InterPro" id="IPR029058">
    <property type="entry name" value="AB_hydrolase_fold"/>
</dbReference>